<evidence type="ECO:0000256" key="6">
    <source>
        <dbReference type="ARBA" id="ARBA00022737"/>
    </source>
</evidence>
<dbReference type="Gene3D" id="3.80.10.10">
    <property type="entry name" value="Ribonuclease Inhibitor"/>
    <property type="match status" value="3"/>
</dbReference>
<evidence type="ECO:0000256" key="1">
    <source>
        <dbReference type="ARBA" id="ARBA00004496"/>
    </source>
</evidence>
<dbReference type="Proteomes" id="UP000695007">
    <property type="component" value="Unplaced"/>
</dbReference>
<name>A0AAJ6YRT1_9HYME</name>
<sequence length="525" mass="60118">MVEDRHCTGCRIECEGHIGTVKYFGTVGTTNGQWLGIDWDDSSRGKHNGTYEGIKYYETWHPTSGSFIRPIKANFGISCSEAIKIRYGFVDDELAGIDRNSIASVQKTLKAPFVEMVGFSKVNKKQSQFDQLKIVCLYNECISNAGIPNELATLCPQIEDIDLSHNLISSWKVITEICIQLRALKQLNVSDNNLPAEMNMELYGDAFLNLRQLMLVKMNYNWLAVTKCLMAFPSIQELLVSYNVIETLSDIEDNSNIMKLTELSLEKNLISNWDEILKLGKLPCLRSLNLNSNKIKVIRFPSKEATDKVDLFPSLIQFHISDNCIEDWRSVSELEKLKSLRELKFRKNPLLKGQNMQTGMQLIVARIANLNHLNGTEIIPSDRRGAEYDYLKLFSSGWKSSEKDAKQRHEFIINHPRFPALVEKYGVLDTSELKINKLLSSNVITVKFICPDNPNFKEVDKKLMRNMDVQKLIGIVQRLFRINGKIPLLSFIRPNVSQDEIPLDKPLRELSYYLIEEGDLILVRW</sequence>
<evidence type="ECO:0000259" key="9">
    <source>
        <dbReference type="PROSITE" id="PS50245"/>
    </source>
</evidence>
<dbReference type="InterPro" id="IPR001611">
    <property type="entry name" value="Leu-rich_rpt"/>
</dbReference>
<dbReference type="AlphaFoldDB" id="A0AAJ6YRT1"/>
<keyword evidence="5" id="KW-0433">Leucine-rich repeat</keyword>
<evidence type="ECO:0000256" key="3">
    <source>
        <dbReference type="ARBA" id="ARBA00015004"/>
    </source>
</evidence>
<dbReference type="PROSITE" id="PS51450">
    <property type="entry name" value="LRR"/>
    <property type="match status" value="1"/>
</dbReference>
<dbReference type="SMART" id="SM01052">
    <property type="entry name" value="CAP_GLY"/>
    <property type="match status" value="1"/>
</dbReference>
<protein>
    <recommendedName>
        <fullName evidence="3">Tubulin-specific chaperone E</fullName>
    </recommendedName>
    <alternativeName>
        <fullName evidence="8">Tubulin-folding cofactor E</fullName>
    </alternativeName>
</protein>
<dbReference type="Pfam" id="PF01302">
    <property type="entry name" value="CAP_GLY"/>
    <property type="match status" value="1"/>
</dbReference>
<dbReference type="SUPFAM" id="SSF52058">
    <property type="entry name" value="L domain-like"/>
    <property type="match status" value="1"/>
</dbReference>
<dbReference type="GeneID" id="105366344"/>
<dbReference type="GO" id="GO:0005737">
    <property type="term" value="C:cytoplasm"/>
    <property type="evidence" value="ECO:0007669"/>
    <property type="project" value="UniProtKB-SubCell"/>
</dbReference>
<keyword evidence="7" id="KW-0143">Chaperone</keyword>
<dbReference type="Gene3D" id="2.30.30.190">
    <property type="entry name" value="CAP Gly-rich-like domain"/>
    <property type="match status" value="1"/>
</dbReference>
<dbReference type="KEGG" id="csol:105366344"/>
<feature type="domain" description="CAP-Gly" evidence="9">
    <location>
        <begin position="25"/>
        <end position="69"/>
    </location>
</feature>
<evidence type="ECO:0000313" key="10">
    <source>
        <dbReference type="Proteomes" id="UP000695007"/>
    </source>
</evidence>
<dbReference type="InterPro" id="IPR044079">
    <property type="entry name" value="Ubl_TBCE"/>
</dbReference>
<comment type="subcellular location">
    <subcellularLocation>
        <location evidence="1">Cytoplasm</location>
    </subcellularLocation>
</comment>
<proteinExistence type="inferred from homology"/>
<evidence type="ECO:0000256" key="7">
    <source>
        <dbReference type="ARBA" id="ARBA00023186"/>
    </source>
</evidence>
<dbReference type="InterPro" id="IPR032675">
    <property type="entry name" value="LRR_dom_sf"/>
</dbReference>
<dbReference type="RefSeq" id="XP_011503060.1">
    <property type="nucleotide sequence ID" value="XM_011504758.1"/>
</dbReference>
<keyword evidence="4" id="KW-0963">Cytoplasm</keyword>
<dbReference type="SUPFAM" id="SSF74924">
    <property type="entry name" value="Cap-Gly domain"/>
    <property type="match status" value="1"/>
</dbReference>
<accession>A0AAJ6YRT1</accession>
<dbReference type="InterPro" id="IPR029071">
    <property type="entry name" value="Ubiquitin-like_domsf"/>
</dbReference>
<gene>
    <name evidence="11" type="primary">LOC105366344</name>
</gene>
<dbReference type="InterPro" id="IPR036859">
    <property type="entry name" value="CAP-Gly_dom_sf"/>
</dbReference>
<keyword evidence="10" id="KW-1185">Reference proteome</keyword>
<dbReference type="PANTHER" id="PTHR46652:SF8">
    <property type="entry name" value="LEUCINE RICH REPEAT CONTAINING 23"/>
    <property type="match status" value="1"/>
</dbReference>
<dbReference type="PROSITE" id="PS50245">
    <property type="entry name" value="CAP_GLY_2"/>
    <property type="match status" value="1"/>
</dbReference>
<dbReference type="InterPro" id="IPR000938">
    <property type="entry name" value="CAP-Gly_domain"/>
</dbReference>
<comment type="similarity">
    <text evidence="2">Belongs to the TBCE family.</text>
</comment>
<dbReference type="CTD" id="2739"/>
<evidence type="ECO:0000256" key="5">
    <source>
        <dbReference type="ARBA" id="ARBA00022614"/>
    </source>
</evidence>
<evidence type="ECO:0000256" key="8">
    <source>
        <dbReference type="ARBA" id="ARBA00030180"/>
    </source>
</evidence>
<organism evidence="10 11">
    <name type="scientific">Ceratosolen solmsi marchali</name>
    <dbReference type="NCBI Taxonomy" id="326594"/>
    <lineage>
        <taxon>Eukaryota</taxon>
        <taxon>Metazoa</taxon>
        <taxon>Ecdysozoa</taxon>
        <taxon>Arthropoda</taxon>
        <taxon>Hexapoda</taxon>
        <taxon>Insecta</taxon>
        <taxon>Pterygota</taxon>
        <taxon>Neoptera</taxon>
        <taxon>Endopterygota</taxon>
        <taxon>Hymenoptera</taxon>
        <taxon>Apocrita</taxon>
        <taxon>Proctotrupomorpha</taxon>
        <taxon>Chalcidoidea</taxon>
        <taxon>Agaonidae</taxon>
        <taxon>Agaoninae</taxon>
        <taxon>Ceratosolen</taxon>
    </lineage>
</organism>
<dbReference type="CDD" id="cd17044">
    <property type="entry name" value="Ubl_TBCE"/>
    <property type="match status" value="1"/>
</dbReference>
<keyword evidence="6" id="KW-0677">Repeat</keyword>
<dbReference type="PANTHER" id="PTHR46652">
    <property type="entry name" value="LEUCINE-RICH REPEAT AND IQ DOMAIN-CONTAINING PROTEIN 1-RELATED"/>
    <property type="match status" value="1"/>
</dbReference>
<evidence type="ECO:0000256" key="2">
    <source>
        <dbReference type="ARBA" id="ARBA00006286"/>
    </source>
</evidence>
<reference evidence="11" key="1">
    <citation type="submission" date="2025-08" db="UniProtKB">
        <authorList>
            <consortium name="RefSeq"/>
        </authorList>
    </citation>
    <scope>IDENTIFICATION</scope>
</reference>
<evidence type="ECO:0000313" key="11">
    <source>
        <dbReference type="RefSeq" id="XP_011503060.1"/>
    </source>
</evidence>
<evidence type="ECO:0000256" key="4">
    <source>
        <dbReference type="ARBA" id="ARBA00022490"/>
    </source>
</evidence>
<dbReference type="SUPFAM" id="SSF54236">
    <property type="entry name" value="Ubiquitin-like"/>
    <property type="match status" value="1"/>
</dbReference>
<dbReference type="Gene3D" id="3.10.20.90">
    <property type="entry name" value="Phosphatidylinositol 3-kinase Catalytic Subunit, Chain A, domain 1"/>
    <property type="match status" value="1"/>
</dbReference>
<dbReference type="InterPro" id="IPR050836">
    <property type="entry name" value="SDS22/Internalin_LRR"/>
</dbReference>